<feature type="compositionally biased region" description="Polar residues" evidence="1">
    <location>
        <begin position="447"/>
        <end position="460"/>
    </location>
</feature>
<accession>A0AAE9DIB5</accession>
<feature type="compositionally biased region" description="Polar residues" evidence="1">
    <location>
        <begin position="428"/>
        <end position="437"/>
    </location>
</feature>
<evidence type="ECO:0000313" key="3">
    <source>
        <dbReference type="Proteomes" id="UP000827892"/>
    </source>
</evidence>
<feature type="compositionally biased region" description="Polar residues" evidence="1">
    <location>
        <begin position="322"/>
        <end position="331"/>
    </location>
</feature>
<protein>
    <submittedName>
        <fullName evidence="2">Uncharacterized protein</fullName>
    </submittedName>
</protein>
<name>A0AAE9DIB5_CAEBR</name>
<evidence type="ECO:0000313" key="2">
    <source>
        <dbReference type="EMBL" id="ULU04374.1"/>
    </source>
</evidence>
<feature type="compositionally biased region" description="Low complexity" evidence="1">
    <location>
        <begin position="415"/>
        <end position="427"/>
    </location>
</feature>
<dbReference type="AlphaFoldDB" id="A0AAE9DIB5"/>
<feature type="compositionally biased region" description="Polar residues" evidence="1">
    <location>
        <begin position="345"/>
        <end position="377"/>
    </location>
</feature>
<sequence length="512" mass="57019">MKTLHKYQQATKCCGVPLSSDISWNQTSISLGNPWASWYYYTMLDEDYIDETRRLFTLPWSCCSDRTLECEHLAFERVSIEPSSKNVIIDELVVVEHRLRKARRSEDARQSVYENSCEPPTKILLAGVPMQLLGVGAGFEKMDHNEMITRIGEEIKNAGVDFNLDDPFDDPSLCTTAFMDILWQDEHGNSALMLASAENRVQQVKGILIMAINSGKLWQVIDMRNKERLNCVDMAIRAGSETCAMLITKVAREYAKHRPRSETEKKFDTMPTNEEDVTFTLLSSKNAEQFDDNYVKELVRQSSTASGHAGANKQKLNREKLSNSLAKSTAAASAGREYLKMVKRSSSAHSRLMSQRTFSVESGSIDSSEPSTPQMTSPPADHGVLSSVGERIRNIFGKKPPLHTKSLSVVQTDRVASPSVRSSSVSSKPLNYQPSSNTEEDNIRLPQHSSSNDSPTTSEGPSGMFRWGSKAQPLSSATPTTVNGIRLPPLNLRRRGSDQKNRDFHSLGGDDE</sequence>
<organism evidence="2 3">
    <name type="scientific">Caenorhabditis briggsae</name>
    <dbReference type="NCBI Taxonomy" id="6238"/>
    <lineage>
        <taxon>Eukaryota</taxon>
        <taxon>Metazoa</taxon>
        <taxon>Ecdysozoa</taxon>
        <taxon>Nematoda</taxon>
        <taxon>Chromadorea</taxon>
        <taxon>Rhabditida</taxon>
        <taxon>Rhabditina</taxon>
        <taxon>Rhabditomorpha</taxon>
        <taxon>Rhabditoidea</taxon>
        <taxon>Rhabditidae</taxon>
        <taxon>Peloderinae</taxon>
        <taxon>Caenorhabditis</taxon>
    </lineage>
</organism>
<feature type="compositionally biased region" description="Polar residues" evidence="1">
    <location>
        <begin position="472"/>
        <end position="483"/>
    </location>
</feature>
<dbReference type="EMBL" id="CP090892">
    <property type="protein sequence ID" value="ULU04374.1"/>
    <property type="molecule type" value="Genomic_DNA"/>
</dbReference>
<dbReference type="Proteomes" id="UP000827892">
    <property type="component" value="Chromosome II"/>
</dbReference>
<feature type="region of interest" description="Disordered" evidence="1">
    <location>
        <begin position="345"/>
        <end position="385"/>
    </location>
</feature>
<dbReference type="InterPro" id="IPR036770">
    <property type="entry name" value="Ankyrin_rpt-contain_sf"/>
</dbReference>
<proteinExistence type="predicted"/>
<reference evidence="2 3" key="1">
    <citation type="submission" date="2022-05" db="EMBL/GenBank/DDBJ databases">
        <title>Chromosome-level reference genomes for two strains of Caenorhabditis briggsae: an improved platform for comparative genomics.</title>
        <authorList>
            <person name="Stevens L."/>
            <person name="Andersen E.C."/>
        </authorList>
    </citation>
    <scope>NUCLEOTIDE SEQUENCE [LARGE SCALE GENOMIC DNA]</scope>
    <source>
        <strain evidence="2">QX1410_ONT</strain>
        <tissue evidence="2">Whole-organism</tissue>
    </source>
</reference>
<evidence type="ECO:0000256" key="1">
    <source>
        <dbReference type="SAM" id="MobiDB-lite"/>
    </source>
</evidence>
<gene>
    <name evidence="2" type="ORF">L3Y34_017268</name>
</gene>
<feature type="region of interest" description="Disordered" evidence="1">
    <location>
        <begin position="301"/>
        <end position="333"/>
    </location>
</feature>
<feature type="compositionally biased region" description="Basic and acidic residues" evidence="1">
    <location>
        <begin position="495"/>
        <end position="505"/>
    </location>
</feature>
<dbReference type="Gene3D" id="1.25.40.20">
    <property type="entry name" value="Ankyrin repeat-containing domain"/>
    <property type="match status" value="1"/>
</dbReference>
<feature type="region of interest" description="Disordered" evidence="1">
    <location>
        <begin position="407"/>
        <end position="512"/>
    </location>
</feature>